<gene>
    <name evidence="1" type="ORF">AVDCRST_MAG40-1873</name>
</gene>
<dbReference type="AlphaFoldDB" id="A0A6J4LJ80"/>
<evidence type="ECO:0000313" key="1">
    <source>
        <dbReference type="EMBL" id="CAA9330357.1"/>
    </source>
</evidence>
<feature type="non-terminal residue" evidence="1">
    <location>
        <position position="1"/>
    </location>
</feature>
<dbReference type="Gene3D" id="1.10.357.10">
    <property type="entry name" value="Tetracycline Repressor, domain 2"/>
    <property type="match status" value="1"/>
</dbReference>
<organism evidence="1">
    <name type="scientific">uncultured Gemmatimonadaceae bacterium</name>
    <dbReference type="NCBI Taxonomy" id="246130"/>
    <lineage>
        <taxon>Bacteria</taxon>
        <taxon>Pseudomonadati</taxon>
        <taxon>Gemmatimonadota</taxon>
        <taxon>Gemmatimonadia</taxon>
        <taxon>Gemmatimonadales</taxon>
        <taxon>Gemmatimonadaceae</taxon>
        <taxon>environmental samples</taxon>
    </lineage>
</organism>
<protein>
    <recommendedName>
        <fullName evidence="2">TetR family transcriptional regulator</fullName>
    </recommendedName>
</protein>
<sequence>HYKSKEALLARLVEWLAEAAAVRERGALVDAPASGAVDRLWGWLADELARGDLRVLVELSAMPAPEVRRATAHAARARLEAAAETVERLFALLGLRPRVPSAMLAGVTTAFVDGLAMDAAIDGAANPRVAFDVFWLALLGLAE</sequence>
<dbReference type="EMBL" id="CADCTX010000581">
    <property type="protein sequence ID" value="CAA9330357.1"/>
    <property type="molecule type" value="Genomic_DNA"/>
</dbReference>
<reference evidence="1" key="1">
    <citation type="submission" date="2020-02" db="EMBL/GenBank/DDBJ databases">
        <authorList>
            <person name="Meier V. D."/>
        </authorList>
    </citation>
    <scope>NUCLEOTIDE SEQUENCE</scope>
    <source>
        <strain evidence="1">AVDCRST_MAG40</strain>
    </source>
</reference>
<proteinExistence type="predicted"/>
<evidence type="ECO:0008006" key="2">
    <source>
        <dbReference type="Google" id="ProtNLM"/>
    </source>
</evidence>
<accession>A0A6J4LJ80</accession>
<name>A0A6J4LJ80_9BACT</name>